<organism evidence="1 2">
    <name type="scientific">Aquimarina amphilecti</name>
    <dbReference type="NCBI Taxonomy" id="1038014"/>
    <lineage>
        <taxon>Bacteria</taxon>
        <taxon>Pseudomonadati</taxon>
        <taxon>Bacteroidota</taxon>
        <taxon>Flavobacteriia</taxon>
        <taxon>Flavobacteriales</taxon>
        <taxon>Flavobacteriaceae</taxon>
        <taxon>Aquimarina</taxon>
    </lineage>
</organism>
<gene>
    <name evidence="1" type="ORF">SAMN04487910_4356</name>
</gene>
<dbReference type="OrthoDB" id="1430565at2"/>
<dbReference type="RefSeq" id="WP_091412299.1">
    <property type="nucleotide sequence ID" value="NZ_FOAB01000010.1"/>
</dbReference>
<dbReference type="STRING" id="1038014.SAMN04487910_4356"/>
<accession>A0A1H7WBE8</accession>
<protein>
    <submittedName>
        <fullName evidence="1">Uncharacterized protein</fullName>
    </submittedName>
</protein>
<evidence type="ECO:0000313" key="1">
    <source>
        <dbReference type="EMBL" id="SEM18415.1"/>
    </source>
</evidence>
<keyword evidence="2" id="KW-1185">Reference proteome</keyword>
<evidence type="ECO:0000313" key="2">
    <source>
        <dbReference type="Proteomes" id="UP000198521"/>
    </source>
</evidence>
<dbReference type="Proteomes" id="UP000198521">
    <property type="component" value="Unassembled WGS sequence"/>
</dbReference>
<dbReference type="EMBL" id="FOAB01000010">
    <property type="protein sequence ID" value="SEM18415.1"/>
    <property type="molecule type" value="Genomic_DNA"/>
</dbReference>
<reference evidence="1 2" key="1">
    <citation type="submission" date="2016-10" db="EMBL/GenBank/DDBJ databases">
        <authorList>
            <person name="de Groot N.N."/>
        </authorList>
    </citation>
    <scope>NUCLEOTIDE SEQUENCE [LARGE SCALE GENOMIC DNA]</scope>
    <source>
        <strain evidence="1 2">DSM 25232</strain>
    </source>
</reference>
<proteinExistence type="predicted"/>
<sequence length="231" mass="27907">MNKILLSVLTILLIQFASAQRTYMFDRLFEFSYQESLNLPKVKELVLTNSKNNDYYLLVQDDGKTDLKLYFHKRNNLQSTFYLDKKAFSEANRINLDCDLVERVRIKKRDLKYSKKFIFENLKDTIINDTVFNHILFKIKSKKHIPPKQRKVYDVHFITYKYKRQEYPFLGTNYVYLSWKQMINRDDFDLGIIKEQYAINRNGKQYIYRLVKFSNIENKYISVPEACDYSQ</sequence>
<dbReference type="AlphaFoldDB" id="A0A1H7WBE8"/>
<name>A0A1H7WBE8_AQUAM</name>